<keyword evidence="13" id="KW-1185">Reference proteome</keyword>
<evidence type="ECO:0000256" key="8">
    <source>
        <dbReference type="ARBA" id="ARBA00041614"/>
    </source>
</evidence>
<evidence type="ECO:0000256" key="6">
    <source>
        <dbReference type="ARBA" id="ARBA00038429"/>
    </source>
</evidence>
<proteinExistence type="inferred from homology"/>
<sequence>MVHRTVLETWSWKQRNPTIKDVLDENNLPKVAGKELPTVGWRTAQKYPSEVHVELMSTDLIPDPYIGFNEHAVQWIGHAEWLYKCIFPFNPQAIDNHKVMLEFQGLDTVCDGYLNGDKILAADNMFQTHYVELNPSTLKSSNILFLHFKSALQYAKAEEALRGRVRAGSTNLGDPSRVYLRKAQYDWRWDWASPGPELMTCGIYRPVLLSTYNVCIEDMFTKAYVGNDLACALEVDMGLQGHLNMIDKYSVVLKDSQNNVIKAESVSTSVGGEKANIARLVHWDFKKDEVKLWWPVGYGDQVLYTVELIVLNKSGIVLDAKTHRIGFRSVKLIQEPLEEPDQYGTGTTFLFEVNGVRMFMGGKWYALNRSIQYPKPDMSGSNWIPADNFLTTIAPQRYRAWLTLLRDGNQNMVRLWGGGIYEPDVFYDTCDELGLLVWQDFQFACGVYPAHDTFVASVRKEAEQNVKRLRHHPAMALFCGNNEDYQMILQWGDVKDFPAIKIYEEVLPSVVEALTDPVIPYHRGSPYGGKGWDTADPTIGDVHQWNVWGGKELPYQDYDKLGGRFVSEFGMPSMPCMKTICYWMKDADPQEFHAQSKLMAQHCRAGSFERRFAIAMNDNFKVTEDLETYVAVFNTQLMQSEAVGFAYQSWRRKWGGEGKQYTGGVLVWQSNDCWPVTSWAIADYFLRPKPVYFTIARHLATFAVGITRTVIKNKPNDRPRQFYEFGAFQTRGATLDIWAVNGSLSPRSVTLELFSVDLCSTWSHKETHAIEMPPNQAVELLSIPCPGPPKTDRLSPTGYPDWTTTSSVVVGARLLDPDRGDVLARFADWPQPYRFVDIVDPGLRIDVETGQDLNTSVVSLEVAKPAKCVVLGVVGDGEDVTWSDNALDLMPGDKQVVIARGLLGRDIQVAYLGKEKASKIL</sequence>
<dbReference type="Pfam" id="PF17786">
    <property type="entry name" value="Mannosidase_ig"/>
    <property type="match status" value="1"/>
</dbReference>
<dbReference type="InterPro" id="IPR041447">
    <property type="entry name" value="Mannosidase_ig"/>
</dbReference>
<dbReference type="EMBL" id="MU806037">
    <property type="protein sequence ID" value="KAJ3841495.1"/>
    <property type="molecule type" value="Genomic_DNA"/>
</dbReference>
<keyword evidence="5" id="KW-0326">Glycosidase</keyword>
<dbReference type="FunFam" id="3.20.20.80:FF:000050">
    <property type="entry name" value="Beta-mannosidase B"/>
    <property type="match status" value="1"/>
</dbReference>
<feature type="domain" description="Beta-mannosidase-like galactose-binding" evidence="11">
    <location>
        <begin position="35"/>
        <end position="205"/>
    </location>
</feature>
<dbReference type="InterPro" id="IPR050887">
    <property type="entry name" value="Beta-mannosidase_GH2"/>
</dbReference>
<feature type="domain" description="Mannosidase Ig/CBM-like" evidence="10">
    <location>
        <begin position="734"/>
        <end position="834"/>
    </location>
</feature>
<evidence type="ECO:0000256" key="3">
    <source>
        <dbReference type="ARBA" id="ARBA00012754"/>
    </source>
</evidence>
<gene>
    <name evidence="12" type="ORF">F5878DRAFT_531602</name>
</gene>
<evidence type="ECO:0000256" key="7">
    <source>
        <dbReference type="ARBA" id="ARBA00041069"/>
    </source>
</evidence>
<dbReference type="GO" id="GO:0005576">
    <property type="term" value="C:extracellular region"/>
    <property type="evidence" value="ECO:0007669"/>
    <property type="project" value="UniProtKB-SubCell"/>
</dbReference>
<dbReference type="Proteomes" id="UP001163846">
    <property type="component" value="Unassembled WGS sequence"/>
</dbReference>
<comment type="similarity">
    <text evidence="6">Belongs to the glycosyl hydrolase 2 family. Beta-mannosidase B subfamily.</text>
</comment>
<dbReference type="GO" id="GO:0004567">
    <property type="term" value="F:beta-mannosidase activity"/>
    <property type="evidence" value="ECO:0007669"/>
    <property type="project" value="UniProtKB-EC"/>
</dbReference>
<dbReference type="AlphaFoldDB" id="A0AA38PF36"/>
<dbReference type="EC" id="3.2.1.25" evidence="3"/>
<organism evidence="12 13">
    <name type="scientific">Lentinula raphanica</name>
    <dbReference type="NCBI Taxonomy" id="153919"/>
    <lineage>
        <taxon>Eukaryota</taxon>
        <taxon>Fungi</taxon>
        <taxon>Dikarya</taxon>
        <taxon>Basidiomycota</taxon>
        <taxon>Agaricomycotina</taxon>
        <taxon>Agaricomycetes</taxon>
        <taxon>Agaricomycetidae</taxon>
        <taxon>Agaricales</taxon>
        <taxon>Marasmiineae</taxon>
        <taxon>Omphalotaceae</taxon>
        <taxon>Lentinula</taxon>
    </lineage>
</organism>
<dbReference type="PANTHER" id="PTHR43730:SF1">
    <property type="entry name" value="BETA-MANNOSIDASE"/>
    <property type="match status" value="1"/>
</dbReference>
<dbReference type="Gene3D" id="2.60.40.10">
    <property type="entry name" value="Immunoglobulins"/>
    <property type="match status" value="1"/>
</dbReference>
<dbReference type="InterPro" id="IPR054593">
    <property type="entry name" value="Beta-mannosidase-like_N2"/>
</dbReference>
<evidence type="ECO:0000259" key="10">
    <source>
        <dbReference type="Pfam" id="PF17786"/>
    </source>
</evidence>
<dbReference type="GO" id="GO:0006516">
    <property type="term" value="P:glycoprotein catabolic process"/>
    <property type="evidence" value="ECO:0007669"/>
    <property type="project" value="TreeGrafter"/>
</dbReference>
<name>A0AA38PF36_9AGAR</name>
<evidence type="ECO:0000256" key="1">
    <source>
        <dbReference type="ARBA" id="ARBA00000829"/>
    </source>
</evidence>
<evidence type="ECO:0000259" key="9">
    <source>
        <dbReference type="Pfam" id="PF00703"/>
    </source>
</evidence>
<evidence type="ECO:0000259" key="11">
    <source>
        <dbReference type="Pfam" id="PF22666"/>
    </source>
</evidence>
<dbReference type="InterPro" id="IPR017853">
    <property type="entry name" value="GH"/>
</dbReference>
<dbReference type="SUPFAM" id="SSF49785">
    <property type="entry name" value="Galactose-binding domain-like"/>
    <property type="match status" value="1"/>
</dbReference>
<keyword evidence="4 12" id="KW-0378">Hydrolase</keyword>
<evidence type="ECO:0000256" key="5">
    <source>
        <dbReference type="ARBA" id="ARBA00023295"/>
    </source>
</evidence>
<dbReference type="GO" id="GO:0005975">
    <property type="term" value="P:carbohydrate metabolic process"/>
    <property type="evidence" value="ECO:0007669"/>
    <property type="project" value="InterPro"/>
</dbReference>
<reference evidence="12" key="1">
    <citation type="submission" date="2022-08" db="EMBL/GenBank/DDBJ databases">
        <authorList>
            <consortium name="DOE Joint Genome Institute"/>
            <person name="Min B."/>
            <person name="Riley R."/>
            <person name="Sierra-Patev S."/>
            <person name="Naranjo-Ortiz M."/>
            <person name="Looney B."/>
            <person name="Konkel Z."/>
            <person name="Slot J.C."/>
            <person name="Sakamoto Y."/>
            <person name="Steenwyk J.L."/>
            <person name="Rokas A."/>
            <person name="Carro J."/>
            <person name="Camarero S."/>
            <person name="Ferreira P."/>
            <person name="Molpeceres G."/>
            <person name="Ruiz-Duenas F.J."/>
            <person name="Serrano A."/>
            <person name="Henrissat B."/>
            <person name="Drula E."/>
            <person name="Hughes K.W."/>
            <person name="Mata J.L."/>
            <person name="Ishikawa N.K."/>
            <person name="Vargas-Isla R."/>
            <person name="Ushijima S."/>
            <person name="Smith C.A."/>
            <person name="Ahrendt S."/>
            <person name="Andreopoulos W."/>
            <person name="He G."/>
            <person name="Labutti K."/>
            <person name="Lipzen A."/>
            <person name="Ng V."/>
            <person name="Sandor L."/>
            <person name="Barry K."/>
            <person name="Martinez A.T."/>
            <person name="Xiao Y."/>
            <person name="Gibbons J.G."/>
            <person name="Terashima K."/>
            <person name="Hibbett D.S."/>
            <person name="Grigoriev I.V."/>
        </authorList>
    </citation>
    <scope>NUCLEOTIDE SEQUENCE</scope>
    <source>
        <strain evidence="12">TFB9207</strain>
    </source>
</reference>
<accession>A0AA38PF36</accession>
<evidence type="ECO:0000256" key="4">
    <source>
        <dbReference type="ARBA" id="ARBA00022801"/>
    </source>
</evidence>
<evidence type="ECO:0000256" key="2">
    <source>
        <dbReference type="ARBA" id="ARBA00004740"/>
    </source>
</evidence>
<dbReference type="InterPro" id="IPR013783">
    <property type="entry name" value="Ig-like_fold"/>
</dbReference>
<dbReference type="Gene3D" id="3.20.20.80">
    <property type="entry name" value="Glycosidases"/>
    <property type="match status" value="1"/>
</dbReference>
<dbReference type="InterPro" id="IPR006102">
    <property type="entry name" value="Ig-like_GH2"/>
</dbReference>
<dbReference type="PANTHER" id="PTHR43730">
    <property type="entry name" value="BETA-MANNOSIDASE"/>
    <property type="match status" value="1"/>
</dbReference>
<evidence type="ECO:0000313" key="13">
    <source>
        <dbReference type="Proteomes" id="UP001163846"/>
    </source>
</evidence>
<feature type="domain" description="Glycoside hydrolase family 2 immunoglobulin-like beta-sandwich" evidence="9">
    <location>
        <begin position="216"/>
        <end position="328"/>
    </location>
</feature>
<dbReference type="Gene3D" id="2.60.120.260">
    <property type="entry name" value="Galactose-binding domain-like"/>
    <property type="match status" value="1"/>
</dbReference>
<comment type="catalytic activity">
    <reaction evidence="1">
        <text>Hydrolysis of terminal, non-reducing beta-D-mannose residues in beta-D-mannosides.</text>
        <dbReference type="EC" id="3.2.1.25"/>
    </reaction>
</comment>
<dbReference type="Pfam" id="PF00703">
    <property type="entry name" value="Glyco_hydro_2"/>
    <property type="match status" value="1"/>
</dbReference>
<dbReference type="SUPFAM" id="SSF49303">
    <property type="entry name" value="beta-Galactosidase/glucuronidase domain"/>
    <property type="match status" value="2"/>
</dbReference>
<comment type="pathway">
    <text evidence="2">Glycan metabolism; N-glycan degradation.</text>
</comment>
<evidence type="ECO:0000313" key="12">
    <source>
        <dbReference type="EMBL" id="KAJ3841495.1"/>
    </source>
</evidence>
<dbReference type="SUPFAM" id="SSF51445">
    <property type="entry name" value="(Trans)glycosidases"/>
    <property type="match status" value="1"/>
</dbReference>
<comment type="caution">
    <text evidence="12">The sequence shown here is derived from an EMBL/GenBank/DDBJ whole genome shotgun (WGS) entry which is preliminary data.</text>
</comment>
<protein>
    <recommendedName>
        <fullName evidence="7">Beta-mannosidase B</fullName>
        <ecNumber evidence="3">3.2.1.25</ecNumber>
    </recommendedName>
    <alternativeName>
        <fullName evidence="8">Mannanase B</fullName>
    </alternativeName>
</protein>
<dbReference type="Pfam" id="PF22666">
    <property type="entry name" value="Glyco_hydro_2_N2"/>
    <property type="match status" value="1"/>
</dbReference>
<dbReference type="InterPro" id="IPR008979">
    <property type="entry name" value="Galactose-bd-like_sf"/>
</dbReference>
<dbReference type="InterPro" id="IPR036156">
    <property type="entry name" value="Beta-gal/glucu_dom_sf"/>
</dbReference>